<dbReference type="InterPro" id="IPR000683">
    <property type="entry name" value="Gfo/Idh/MocA-like_OxRdtase_N"/>
</dbReference>
<feature type="domain" description="Gfo/Idh/MocA-like oxidoreductase N-terminal" evidence="1">
    <location>
        <begin position="3"/>
        <end position="120"/>
    </location>
</feature>
<dbReference type="SUPFAM" id="SSF55347">
    <property type="entry name" value="Glyceraldehyde-3-phosphate dehydrogenase-like, C-terminal domain"/>
    <property type="match status" value="1"/>
</dbReference>
<dbReference type="PANTHER" id="PTHR43377">
    <property type="entry name" value="BILIVERDIN REDUCTASE A"/>
    <property type="match status" value="1"/>
</dbReference>
<dbReference type="Proteomes" id="UP001589619">
    <property type="component" value="Unassembled WGS sequence"/>
</dbReference>
<dbReference type="EMBL" id="JBHMAG010000030">
    <property type="protein sequence ID" value="MFB9756920.1"/>
    <property type="molecule type" value="Genomic_DNA"/>
</dbReference>
<dbReference type="PANTHER" id="PTHR43377:SF1">
    <property type="entry name" value="BILIVERDIN REDUCTASE A"/>
    <property type="match status" value="1"/>
</dbReference>
<dbReference type="Pfam" id="PF01408">
    <property type="entry name" value="GFO_IDH_MocA"/>
    <property type="match status" value="1"/>
</dbReference>
<dbReference type="Gene3D" id="3.30.360.10">
    <property type="entry name" value="Dihydrodipicolinate Reductase, domain 2"/>
    <property type="match status" value="1"/>
</dbReference>
<dbReference type="Pfam" id="PF22725">
    <property type="entry name" value="GFO_IDH_MocA_C3"/>
    <property type="match status" value="1"/>
</dbReference>
<feature type="domain" description="GFO/IDH/MocA-like oxidoreductase" evidence="2">
    <location>
        <begin position="133"/>
        <end position="251"/>
    </location>
</feature>
<dbReference type="InterPro" id="IPR036291">
    <property type="entry name" value="NAD(P)-bd_dom_sf"/>
</dbReference>
<gene>
    <name evidence="3" type="ORF">ACFFNY_35585</name>
</gene>
<dbReference type="Gene3D" id="3.40.50.720">
    <property type="entry name" value="NAD(P)-binding Rossmann-like Domain"/>
    <property type="match status" value="1"/>
</dbReference>
<dbReference type="RefSeq" id="WP_344906393.1">
    <property type="nucleotide sequence ID" value="NZ_BAAAYO010000003.1"/>
</dbReference>
<dbReference type="InterPro" id="IPR051450">
    <property type="entry name" value="Gfo/Idh/MocA_Oxidoreductases"/>
</dbReference>
<evidence type="ECO:0000259" key="2">
    <source>
        <dbReference type="Pfam" id="PF22725"/>
    </source>
</evidence>
<accession>A0ABV5W942</accession>
<sequence>MGLRVALLGAGIIGDYHLRAIASMPHMEAVAIADVNVARGDECAQRFGLKAYTDYRLMMEEMRPDIAIIALPHFLHLEAAIYCADRGCHLLLEKPMAISVQQCDAINEAVERNHVVMLVGQTQQYISHNLKGKALVQSGSLGKLVMIHDVRHGAYFHADRPAWFLDKAKSGGGIVFNLGAHAIDKIQWLTDSRITRVRASLSYHAELYPDMEGSAVMMLETSEGVTCTVNLSGYEGADREETELIFTHGMIKIINHDSVWISEDGKYRQVPIEHAVNPFVLQLTDLAACIQEGRQPYSSGEYGRSIVRVIEAVYRSAERDEEVRLEP</sequence>
<keyword evidence="4" id="KW-1185">Reference proteome</keyword>
<dbReference type="InterPro" id="IPR055170">
    <property type="entry name" value="GFO_IDH_MocA-like_dom"/>
</dbReference>
<proteinExistence type="predicted"/>
<dbReference type="SUPFAM" id="SSF51735">
    <property type="entry name" value="NAD(P)-binding Rossmann-fold domains"/>
    <property type="match status" value="1"/>
</dbReference>
<reference evidence="3 4" key="1">
    <citation type="submission" date="2024-09" db="EMBL/GenBank/DDBJ databases">
        <authorList>
            <person name="Sun Q."/>
            <person name="Mori K."/>
        </authorList>
    </citation>
    <scope>NUCLEOTIDE SEQUENCE [LARGE SCALE GENOMIC DNA]</scope>
    <source>
        <strain evidence="3 4">JCM 12520</strain>
    </source>
</reference>
<comment type="caution">
    <text evidence="3">The sequence shown here is derived from an EMBL/GenBank/DDBJ whole genome shotgun (WGS) entry which is preliminary data.</text>
</comment>
<protein>
    <submittedName>
        <fullName evidence="3">Gfo/Idh/MocA family protein</fullName>
    </submittedName>
</protein>
<organism evidence="3 4">
    <name type="scientific">Paenibacillus hodogayensis</name>
    <dbReference type="NCBI Taxonomy" id="279208"/>
    <lineage>
        <taxon>Bacteria</taxon>
        <taxon>Bacillati</taxon>
        <taxon>Bacillota</taxon>
        <taxon>Bacilli</taxon>
        <taxon>Bacillales</taxon>
        <taxon>Paenibacillaceae</taxon>
        <taxon>Paenibacillus</taxon>
    </lineage>
</organism>
<evidence type="ECO:0000313" key="4">
    <source>
        <dbReference type="Proteomes" id="UP001589619"/>
    </source>
</evidence>
<name>A0ABV5W942_9BACL</name>
<evidence type="ECO:0000313" key="3">
    <source>
        <dbReference type="EMBL" id="MFB9756920.1"/>
    </source>
</evidence>
<evidence type="ECO:0000259" key="1">
    <source>
        <dbReference type="Pfam" id="PF01408"/>
    </source>
</evidence>